<evidence type="ECO:0000313" key="2">
    <source>
        <dbReference type="Proteomes" id="UP001159363"/>
    </source>
</evidence>
<name>A0ABQ9G984_9NEOP</name>
<dbReference type="EMBL" id="JARBHB010000014">
    <property type="protein sequence ID" value="KAJ8868987.1"/>
    <property type="molecule type" value="Genomic_DNA"/>
</dbReference>
<accession>A0ABQ9G984</accession>
<proteinExistence type="predicted"/>
<reference evidence="1 2" key="1">
    <citation type="submission" date="2023-02" db="EMBL/GenBank/DDBJ databases">
        <title>LHISI_Scaffold_Assembly.</title>
        <authorList>
            <person name="Stuart O.P."/>
            <person name="Cleave R."/>
            <person name="Magrath M.J.L."/>
            <person name="Mikheyev A.S."/>
        </authorList>
    </citation>
    <scope>NUCLEOTIDE SEQUENCE [LARGE SCALE GENOMIC DNA]</scope>
    <source>
        <strain evidence="1">Daus_M_001</strain>
        <tissue evidence="1">Leg muscle</tissue>
    </source>
</reference>
<dbReference type="Proteomes" id="UP001159363">
    <property type="component" value="Chromosome 13"/>
</dbReference>
<keyword evidence="2" id="KW-1185">Reference proteome</keyword>
<comment type="caution">
    <text evidence="1">The sequence shown here is derived from an EMBL/GenBank/DDBJ whole genome shotgun (WGS) entry which is preliminary data.</text>
</comment>
<protein>
    <submittedName>
        <fullName evidence="1">Uncharacterized protein</fullName>
    </submittedName>
</protein>
<organism evidence="1 2">
    <name type="scientific">Dryococelus australis</name>
    <dbReference type="NCBI Taxonomy" id="614101"/>
    <lineage>
        <taxon>Eukaryota</taxon>
        <taxon>Metazoa</taxon>
        <taxon>Ecdysozoa</taxon>
        <taxon>Arthropoda</taxon>
        <taxon>Hexapoda</taxon>
        <taxon>Insecta</taxon>
        <taxon>Pterygota</taxon>
        <taxon>Neoptera</taxon>
        <taxon>Polyneoptera</taxon>
        <taxon>Phasmatodea</taxon>
        <taxon>Verophasmatodea</taxon>
        <taxon>Anareolatae</taxon>
        <taxon>Phasmatidae</taxon>
        <taxon>Eurycanthinae</taxon>
        <taxon>Dryococelus</taxon>
    </lineage>
</organism>
<evidence type="ECO:0000313" key="1">
    <source>
        <dbReference type="EMBL" id="KAJ8868987.1"/>
    </source>
</evidence>
<sequence>MATVREYARRTLEHCGLVGPGLNRGGLNDIKLESELRRLTFLQVQCKLSSRPIVVFATMHGCAPARAAKFRTRTGLAESRHEKPRVLDSRPGSTVNLLASYHCQLGSVPGRVTPGFSRVVIVPGDASGQRIFSGISRFPCPWIPALLQSHFNHPHRSSRPRCKEPPESLHSLTHFNGVLKSLDGGRPSCLVASNIIRDETRSICYSTETITNMHMPYHGLKHRKSCDIMYNTIKCFMGVGFRASTSDDRKYEIVMDVSSDVLLVSSLINTAPLATPRNYCTSDHHTYLHLYIGNIPGKSVPVVKGLVVLEEKQFNVGTRRLVVRSQRDSSLPDP</sequence>
<gene>
    <name evidence="1" type="ORF">PR048_030533</name>
</gene>